<protein>
    <submittedName>
        <fullName evidence="1">Uncharacterized protein</fullName>
    </submittedName>
</protein>
<gene>
    <name evidence="1" type="ORF">V7S43_006045</name>
</gene>
<dbReference type="Proteomes" id="UP001632037">
    <property type="component" value="Unassembled WGS sequence"/>
</dbReference>
<sequence>MKACGKVFSAVSPANAAITMVDVINNPLCRDRNWFAPAISANPGIAARDIFRSTMSDVLGWDYCNLSANPNLPIKYVSDNLTRDWNYQTISTRASLTDIQTYHRVKWDARMDYR</sequence>
<keyword evidence="2" id="KW-1185">Reference proteome</keyword>
<dbReference type="AlphaFoldDB" id="A0ABD3FSP0"/>
<evidence type="ECO:0000313" key="1">
    <source>
        <dbReference type="EMBL" id="KAL3668750.1"/>
    </source>
</evidence>
<organism evidence="1 2">
    <name type="scientific">Phytophthora oleae</name>
    <dbReference type="NCBI Taxonomy" id="2107226"/>
    <lineage>
        <taxon>Eukaryota</taxon>
        <taxon>Sar</taxon>
        <taxon>Stramenopiles</taxon>
        <taxon>Oomycota</taxon>
        <taxon>Peronosporomycetes</taxon>
        <taxon>Peronosporales</taxon>
        <taxon>Peronosporaceae</taxon>
        <taxon>Phytophthora</taxon>
    </lineage>
</organism>
<reference evidence="1 2" key="1">
    <citation type="submission" date="2024-09" db="EMBL/GenBank/DDBJ databases">
        <title>Genome sequencing and assembly of Phytophthora oleae, isolate VK10A, causative agent of rot of olive drupes.</title>
        <authorList>
            <person name="Conti Taguali S."/>
            <person name="Riolo M."/>
            <person name="La Spada F."/>
            <person name="Cacciola S.O."/>
            <person name="Dionisio G."/>
        </authorList>
    </citation>
    <scope>NUCLEOTIDE SEQUENCE [LARGE SCALE GENOMIC DNA]</scope>
    <source>
        <strain evidence="1 2">VK10A</strain>
    </source>
</reference>
<dbReference type="EMBL" id="JBIMZQ010000010">
    <property type="protein sequence ID" value="KAL3668750.1"/>
    <property type="molecule type" value="Genomic_DNA"/>
</dbReference>
<accession>A0ABD3FSP0</accession>
<proteinExistence type="predicted"/>
<name>A0ABD3FSP0_9STRA</name>
<evidence type="ECO:0000313" key="2">
    <source>
        <dbReference type="Proteomes" id="UP001632037"/>
    </source>
</evidence>
<comment type="caution">
    <text evidence="1">The sequence shown here is derived from an EMBL/GenBank/DDBJ whole genome shotgun (WGS) entry which is preliminary data.</text>
</comment>